<evidence type="ECO:0000313" key="3">
    <source>
        <dbReference type="EMBL" id="GGC73400.1"/>
    </source>
</evidence>
<sequence length="302" mass="35381">MAFAKLYRLKKLTTYYTILLERIKKKMINSGEFTDRVLRRHKIFWGDPAAEKIRNVRMSHEDPIEKWMDVPYWQRKLSNKANAREFALMQGCQVPDLYWRGSDVENIDFSALPPYYVIRPTTGHSAKMVYVMDHGTNLFDGKQYEPEEIVAALKAAVDMKEDQEFLIEEFLQNEEGEYKVLTDYKIFCFNGETATIWEIKRIDPKKGFATFYDENWNRIDEVHIFYPPKDAGPPPKCFPEMVSQAKSLSKAYGMFVRLDFYATNRGAVFGEFTPTPALGKGHTRFGKKLMIKYWDKYCKGQI</sequence>
<organism evidence="3 4">
    <name type="scientific">Pedobacter quisquiliarum</name>
    <dbReference type="NCBI Taxonomy" id="1834438"/>
    <lineage>
        <taxon>Bacteria</taxon>
        <taxon>Pseudomonadati</taxon>
        <taxon>Bacteroidota</taxon>
        <taxon>Sphingobacteriia</taxon>
        <taxon>Sphingobacteriales</taxon>
        <taxon>Sphingobacteriaceae</taxon>
        <taxon>Pedobacter</taxon>
    </lineage>
</organism>
<evidence type="ECO:0000259" key="2">
    <source>
        <dbReference type="PROSITE" id="PS50975"/>
    </source>
</evidence>
<dbReference type="PROSITE" id="PS50975">
    <property type="entry name" value="ATP_GRASP"/>
    <property type="match status" value="1"/>
</dbReference>
<dbReference type="Proteomes" id="UP000651668">
    <property type="component" value="Unassembled WGS sequence"/>
</dbReference>
<accession>A0A916XH97</accession>
<evidence type="ECO:0000313" key="4">
    <source>
        <dbReference type="Proteomes" id="UP000651668"/>
    </source>
</evidence>
<keyword evidence="4" id="KW-1185">Reference proteome</keyword>
<proteinExistence type="predicted"/>
<evidence type="ECO:0000256" key="1">
    <source>
        <dbReference type="PROSITE-ProRule" id="PRU00409"/>
    </source>
</evidence>
<name>A0A916XH97_9SPHI</name>
<dbReference type="Pfam" id="PF14305">
    <property type="entry name" value="ATPgrasp_TupA"/>
    <property type="match status" value="1"/>
</dbReference>
<protein>
    <recommendedName>
        <fullName evidence="2">ATP-grasp domain-containing protein</fullName>
    </recommendedName>
</protein>
<dbReference type="Gene3D" id="3.30.470.20">
    <property type="entry name" value="ATP-grasp fold, B domain"/>
    <property type="match status" value="1"/>
</dbReference>
<dbReference type="SUPFAM" id="SSF56059">
    <property type="entry name" value="Glutathione synthetase ATP-binding domain-like"/>
    <property type="match status" value="1"/>
</dbReference>
<dbReference type="GO" id="GO:0046872">
    <property type="term" value="F:metal ion binding"/>
    <property type="evidence" value="ECO:0007669"/>
    <property type="project" value="InterPro"/>
</dbReference>
<dbReference type="GO" id="GO:0005524">
    <property type="term" value="F:ATP binding"/>
    <property type="evidence" value="ECO:0007669"/>
    <property type="project" value="UniProtKB-UniRule"/>
</dbReference>
<keyword evidence="1" id="KW-0067">ATP-binding</keyword>
<reference evidence="3" key="1">
    <citation type="journal article" date="2014" name="Int. J. Syst. Evol. Microbiol.">
        <title>Complete genome sequence of Corynebacterium casei LMG S-19264T (=DSM 44701T), isolated from a smear-ripened cheese.</title>
        <authorList>
            <consortium name="US DOE Joint Genome Institute (JGI-PGF)"/>
            <person name="Walter F."/>
            <person name="Albersmeier A."/>
            <person name="Kalinowski J."/>
            <person name="Ruckert C."/>
        </authorList>
    </citation>
    <scope>NUCLEOTIDE SEQUENCE</scope>
    <source>
        <strain evidence="3">CGMCC 1.15343</strain>
    </source>
</reference>
<reference evidence="3" key="2">
    <citation type="submission" date="2020-09" db="EMBL/GenBank/DDBJ databases">
        <authorList>
            <person name="Sun Q."/>
            <person name="Zhou Y."/>
        </authorList>
    </citation>
    <scope>NUCLEOTIDE SEQUENCE</scope>
    <source>
        <strain evidence="3">CGMCC 1.15343</strain>
    </source>
</reference>
<dbReference type="EMBL" id="BMIL01000010">
    <property type="protein sequence ID" value="GGC73400.1"/>
    <property type="molecule type" value="Genomic_DNA"/>
</dbReference>
<feature type="domain" description="ATP-grasp" evidence="2">
    <location>
        <begin position="84"/>
        <end position="302"/>
    </location>
</feature>
<dbReference type="InterPro" id="IPR011761">
    <property type="entry name" value="ATP-grasp"/>
</dbReference>
<dbReference type="InterPro" id="IPR029465">
    <property type="entry name" value="ATPgrasp_TupA"/>
</dbReference>
<keyword evidence="1" id="KW-0547">Nucleotide-binding</keyword>
<comment type="caution">
    <text evidence="3">The sequence shown here is derived from an EMBL/GenBank/DDBJ whole genome shotgun (WGS) entry which is preliminary data.</text>
</comment>
<dbReference type="AlphaFoldDB" id="A0A916XH97"/>
<gene>
    <name evidence="3" type="ORF">GCM10011387_28730</name>
</gene>